<dbReference type="AlphaFoldDB" id="A0A9P4YUZ4"/>
<evidence type="ECO:0000313" key="4">
    <source>
        <dbReference type="EMBL" id="KAF4123300.1"/>
    </source>
</evidence>
<dbReference type="EMBL" id="JAANYQ010000007">
    <property type="protein sequence ID" value="KAF4123300.1"/>
    <property type="molecule type" value="Genomic_DNA"/>
</dbReference>
<dbReference type="Gene3D" id="3.40.50.300">
    <property type="entry name" value="P-loop containing nucleotide triphosphate hydrolases"/>
    <property type="match status" value="1"/>
</dbReference>
<comment type="caution">
    <text evidence="4">The sequence shown here is derived from an EMBL/GenBank/DDBJ whole genome shotgun (WGS) entry which is preliminary data.</text>
</comment>
<keyword evidence="1" id="KW-0547">Nucleotide-binding</keyword>
<dbReference type="GeneID" id="55973075"/>
<dbReference type="RefSeq" id="XP_035321952.1">
    <property type="nucleotide sequence ID" value="XM_035468818.1"/>
</dbReference>
<evidence type="ECO:0000256" key="1">
    <source>
        <dbReference type="RuleBase" id="RU004560"/>
    </source>
</evidence>
<evidence type="ECO:0000259" key="3">
    <source>
        <dbReference type="Pfam" id="PF00735"/>
    </source>
</evidence>
<evidence type="ECO:0000256" key="2">
    <source>
        <dbReference type="SAM" id="MobiDB-lite"/>
    </source>
</evidence>
<dbReference type="Pfam" id="PF00735">
    <property type="entry name" value="Septin"/>
    <property type="match status" value="1"/>
</dbReference>
<dbReference type="SUPFAM" id="SSF52540">
    <property type="entry name" value="P-loop containing nucleoside triphosphate hydrolases"/>
    <property type="match status" value="1"/>
</dbReference>
<keyword evidence="1" id="KW-0342">GTP-binding</keyword>
<evidence type="ECO:0000313" key="5">
    <source>
        <dbReference type="Proteomes" id="UP000749293"/>
    </source>
</evidence>
<dbReference type="OrthoDB" id="4150765at2759"/>
<protein>
    <submittedName>
        <fullName evidence="4">Septin</fullName>
    </submittedName>
</protein>
<dbReference type="GO" id="GO:0005525">
    <property type="term" value="F:GTP binding"/>
    <property type="evidence" value="ECO:0007669"/>
    <property type="project" value="UniProtKB-KW"/>
</dbReference>
<feature type="region of interest" description="Disordered" evidence="2">
    <location>
        <begin position="1"/>
        <end position="40"/>
    </location>
</feature>
<feature type="domain" description="Septin-type G" evidence="3">
    <location>
        <begin position="198"/>
        <end position="265"/>
    </location>
</feature>
<dbReference type="InterPro" id="IPR027417">
    <property type="entry name" value="P-loop_NTPase"/>
</dbReference>
<reference evidence="4" key="1">
    <citation type="submission" date="2020-03" db="EMBL/GenBank/DDBJ databases">
        <title>Site-based positive gene gene selection in Geosmithia morbida across the United States reveals a broad range of putative effectors and factors for local host and environmental adapation.</title>
        <authorList>
            <person name="Onufrak A."/>
            <person name="Murdoch R.W."/>
            <person name="Gazis R."/>
            <person name="Huff M."/>
            <person name="Staton M."/>
            <person name="Klingeman W."/>
            <person name="Hadziabdic D."/>
        </authorList>
    </citation>
    <scope>NUCLEOTIDE SEQUENCE</scope>
    <source>
        <strain evidence="4">1262</strain>
    </source>
</reference>
<gene>
    <name evidence="4" type="ORF">GMORB2_6852</name>
</gene>
<organism evidence="4 5">
    <name type="scientific">Geosmithia morbida</name>
    <dbReference type="NCBI Taxonomy" id="1094350"/>
    <lineage>
        <taxon>Eukaryota</taxon>
        <taxon>Fungi</taxon>
        <taxon>Dikarya</taxon>
        <taxon>Ascomycota</taxon>
        <taxon>Pezizomycotina</taxon>
        <taxon>Sordariomycetes</taxon>
        <taxon>Hypocreomycetidae</taxon>
        <taxon>Hypocreales</taxon>
        <taxon>Bionectriaceae</taxon>
        <taxon>Geosmithia</taxon>
    </lineage>
</organism>
<dbReference type="Proteomes" id="UP000749293">
    <property type="component" value="Unassembled WGS sequence"/>
</dbReference>
<accession>A0A9P4YUZ4</accession>
<feature type="compositionally biased region" description="Low complexity" evidence="2">
    <location>
        <begin position="1"/>
        <end position="34"/>
    </location>
</feature>
<dbReference type="InterPro" id="IPR030379">
    <property type="entry name" value="G_SEPTIN_dom"/>
</dbReference>
<name>A0A9P4YUZ4_9HYPO</name>
<proteinExistence type="inferred from homology"/>
<keyword evidence="5" id="KW-1185">Reference proteome</keyword>
<sequence>MSIISSSPSLDSISLAPSSSPPRRGRRCSPMSRPDSSSPHYATPQFIMPSLAVPQRRPFSEAGKSVGKLKIFVAGRLGIGKTSLIHAMAHCCEHIVHLDPVASTVNDAFREMWASTKPRPWWRDELEPTLAGSRRRSSVGEILERNICFVVQSSSQSSTAKRYVESDYVDAQLSPLLSKPIDDSDLRTILSEGGAPIVDVVLYMIPHTGLEHDDIDCIKSLQDKTNVVALLARSDELDSGTIYASKQKIREQIDEHSLDCFTFVAPDLTPDIPDIFSVSSVTMTDHGIMDASVLMNSGYVQPLLTTDLGQLVNHVFSADGCARLRDSAAAKCIQWRRTQDRGFYLDMALMRRDPADYALSPILTTNPFMQHRYWGRIELSNWAQGLRNSLHTEQMDRVDCWAYAAG</sequence>
<comment type="similarity">
    <text evidence="1">Belongs to the TRAFAC class TrmE-Era-EngA-EngB-Septin-like GTPase superfamily. Septin GTPase family.</text>
</comment>